<dbReference type="EMBL" id="CP097636">
    <property type="protein sequence ID" value="URI10258.1"/>
    <property type="molecule type" value="Genomic_DNA"/>
</dbReference>
<reference evidence="9" key="1">
    <citation type="submission" date="2016-10" db="EMBL/GenBank/DDBJ databases">
        <authorList>
            <person name="de Groot N.N."/>
        </authorList>
    </citation>
    <scope>NUCLEOTIDE SEQUENCE</scope>
    <source>
        <strain evidence="9">RN12</strain>
    </source>
</reference>
<comment type="subcellular location">
    <subcellularLocation>
        <location evidence="1">Cell membrane</location>
        <topology evidence="1">Multi-pass membrane protein</topology>
    </subcellularLocation>
</comment>
<evidence type="ECO:0000256" key="5">
    <source>
        <dbReference type="ARBA" id="ARBA00022989"/>
    </source>
</evidence>
<feature type="transmembrane region" description="Helical" evidence="8">
    <location>
        <begin position="66"/>
        <end position="90"/>
    </location>
</feature>
<feature type="transmembrane region" description="Helical" evidence="8">
    <location>
        <begin position="376"/>
        <end position="394"/>
    </location>
</feature>
<feature type="transmembrane region" description="Helical" evidence="8">
    <location>
        <begin position="169"/>
        <end position="187"/>
    </location>
</feature>
<reference evidence="10" key="2">
    <citation type="submission" date="2022-05" db="EMBL/GenBank/DDBJ databases">
        <title>An RpoN-dependent PEP-CTERM gene is involved in floc formation of an Aquincola tertiaricarbonis strain.</title>
        <authorList>
            <person name="Qiu D."/>
            <person name="Xia M."/>
        </authorList>
    </citation>
    <scope>NUCLEOTIDE SEQUENCE</scope>
    <source>
        <strain evidence="10">RN12</strain>
    </source>
</reference>
<feature type="transmembrane region" description="Helical" evidence="8">
    <location>
        <begin position="264"/>
        <end position="286"/>
    </location>
</feature>
<dbReference type="EMBL" id="KY053276">
    <property type="protein sequence ID" value="AQW45596.1"/>
    <property type="molecule type" value="Genomic_DNA"/>
</dbReference>
<feature type="compositionally biased region" description="Pro residues" evidence="7">
    <location>
        <begin position="1"/>
        <end position="11"/>
    </location>
</feature>
<evidence type="ECO:0000313" key="10">
    <source>
        <dbReference type="EMBL" id="URI10258.1"/>
    </source>
</evidence>
<evidence type="ECO:0000256" key="1">
    <source>
        <dbReference type="ARBA" id="ARBA00004651"/>
    </source>
</evidence>
<evidence type="ECO:0000256" key="7">
    <source>
        <dbReference type="SAM" id="MobiDB-lite"/>
    </source>
</evidence>
<dbReference type="Pfam" id="PF13440">
    <property type="entry name" value="Polysacc_synt_3"/>
    <property type="match status" value="1"/>
</dbReference>
<keyword evidence="11" id="KW-1185">Reference proteome</keyword>
<feature type="transmembrane region" description="Helical" evidence="8">
    <location>
        <begin position="465"/>
        <end position="487"/>
    </location>
</feature>
<proteinExistence type="inferred from homology"/>
<feature type="transmembrane region" description="Helical" evidence="8">
    <location>
        <begin position="102"/>
        <end position="125"/>
    </location>
</feature>
<gene>
    <name evidence="10" type="ORF">MW290_14660</name>
</gene>
<evidence type="ECO:0000313" key="9">
    <source>
        <dbReference type="EMBL" id="AQW45596.1"/>
    </source>
</evidence>
<dbReference type="InterPro" id="IPR050833">
    <property type="entry name" value="Poly_Biosynth_Transport"/>
</dbReference>
<name>A0A1S6R6I1_AQUTE</name>
<dbReference type="PANTHER" id="PTHR30250:SF10">
    <property type="entry name" value="LIPOPOLYSACCHARIDE BIOSYNTHESIS PROTEIN WZXC"/>
    <property type="match status" value="1"/>
</dbReference>
<dbReference type="PANTHER" id="PTHR30250">
    <property type="entry name" value="PST FAMILY PREDICTED COLANIC ACID TRANSPORTER"/>
    <property type="match status" value="1"/>
</dbReference>
<accession>A0A1S6R6I1</accession>
<keyword evidence="6 8" id="KW-0472">Membrane</keyword>
<feature type="transmembrane region" description="Helical" evidence="8">
    <location>
        <begin position="348"/>
        <end position="369"/>
    </location>
</feature>
<keyword evidence="4 8" id="KW-0812">Transmembrane</keyword>
<evidence type="ECO:0000256" key="2">
    <source>
        <dbReference type="ARBA" id="ARBA00007430"/>
    </source>
</evidence>
<evidence type="ECO:0000256" key="3">
    <source>
        <dbReference type="ARBA" id="ARBA00022475"/>
    </source>
</evidence>
<evidence type="ECO:0000256" key="4">
    <source>
        <dbReference type="ARBA" id="ARBA00022692"/>
    </source>
</evidence>
<evidence type="ECO:0000313" key="11">
    <source>
        <dbReference type="Proteomes" id="UP001056201"/>
    </source>
</evidence>
<evidence type="ECO:0000256" key="6">
    <source>
        <dbReference type="ARBA" id="ARBA00023136"/>
    </source>
</evidence>
<dbReference type="CDD" id="cd13127">
    <property type="entry name" value="MATE_tuaB_like"/>
    <property type="match status" value="1"/>
</dbReference>
<organism evidence="9">
    <name type="scientific">Aquincola tertiaricarbonis</name>
    <dbReference type="NCBI Taxonomy" id="391953"/>
    <lineage>
        <taxon>Bacteria</taxon>
        <taxon>Pseudomonadati</taxon>
        <taxon>Pseudomonadota</taxon>
        <taxon>Betaproteobacteria</taxon>
        <taxon>Burkholderiales</taxon>
        <taxon>Sphaerotilaceae</taxon>
        <taxon>Aquincola</taxon>
    </lineage>
</organism>
<comment type="similarity">
    <text evidence="2">Belongs to the polysaccharide synthase family.</text>
</comment>
<dbReference type="RefSeq" id="WP_250198462.1">
    <property type="nucleotide sequence ID" value="NZ_CP097636.1"/>
</dbReference>
<feature type="transmembrane region" description="Helical" evidence="8">
    <location>
        <begin position="307"/>
        <end position="328"/>
    </location>
</feature>
<sequence>MNETPAPPAAPAGPDAAAPKPDTERLGGRAVRGAAWLSAGQLARQAFSFGTSLILARLLVPDDFGLFGMTYVAAEIAQVFISFGLGAAIVQRQVSAPEVLTTCFWFNVAIGLAAGLGLALSGPMLADYYSRPEIQQLVWPLAVNMLVAGAMVVPQAILTQQLRFRDITLAQIVGSVLGSVTALLLAWAGVGVWALAAQPLIGNLLTGVWLMRSSRWLPGLKPALRHLQGLFSLSVNLLGSNLITAVGRNLHTFVIGRYLGAAPLGAFTMASALTGTVIYQITSVVTRVLFPTLSRLTEQPMRLADTWLTANAVVGLTTIPIMAGAAAVAPDVVHVLLGPQWTDAETVLPLLCVAMAVQSPLMSAGTVLLTFGRGDLLLTTSVITAVLSGIGYWAGTAYGGLEGAAWGYLGMIVITHLWTAWLGCRLAKIPLWRLLMPLVLPTACSLGMALLMMITAHYLRDANPLARLSVCVVVGAATYVALAMAFGRSTILPLITRVKHHWSDR</sequence>
<evidence type="ECO:0000256" key="8">
    <source>
        <dbReference type="SAM" id="Phobius"/>
    </source>
</evidence>
<dbReference type="AlphaFoldDB" id="A0A1S6R6I1"/>
<dbReference type="Proteomes" id="UP001056201">
    <property type="component" value="Chromosome 2"/>
</dbReference>
<keyword evidence="5 8" id="KW-1133">Transmembrane helix</keyword>
<feature type="transmembrane region" description="Helical" evidence="8">
    <location>
        <begin position="137"/>
        <end position="157"/>
    </location>
</feature>
<feature type="transmembrane region" description="Helical" evidence="8">
    <location>
        <begin position="438"/>
        <end position="459"/>
    </location>
</feature>
<protein>
    <submittedName>
        <fullName evidence="9 10">Lipopolysaccharide biosynthesis protein</fullName>
    </submittedName>
</protein>
<feature type="transmembrane region" description="Helical" evidence="8">
    <location>
        <begin position="406"/>
        <end position="426"/>
    </location>
</feature>
<keyword evidence="3" id="KW-1003">Cell membrane</keyword>
<dbReference type="GO" id="GO:0005886">
    <property type="term" value="C:plasma membrane"/>
    <property type="evidence" value="ECO:0007669"/>
    <property type="project" value="UniProtKB-SubCell"/>
</dbReference>
<feature type="region of interest" description="Disordered" evidence="7">
    <location>
        <begin position="1"/>
        <end position="25"/>
    </location>
</feature>